<dbReference type="PANTHER" id="PTHR30258:SF2">
    <property type="entry name" value="COMG OPERON PROTEIN 1"/>
    <property type="match status" value="1"/>
</dbReference>
<dbReference type="Gene3D" id="3.40.50.300">
    <property type="entry name" value="P-loop containing nucleotide triphosphate hydrolases"/>
    <property type="match status" value="1"/>
</dbReference>
<keyword evidence="2" id="KW-0547">Nucleotide-binding</keyword>
<dbReference type="FunFam" id="3.30.450.90:FF:000001">
    <property type="entry name" value="Type II secretion system ATPase GspE"/>
    <property type="match status" value="1"/>
</dbReference>
<name>A0A1C0AAE2_9FIRM</name>
<dbReference type="Pfam" id="PF00437">
    <property type="entry name" value="T2SSE"/>
    <property type="match status" value="1"/>
</dbReference>
<accession>A0A1C0AAE2</accession>
<dbReference type="Proteomes" id="UP000093514">
    <property type="component" value="Unassembled WGS sequence"/>
</dbReference>
<dbReference type="GO" id="GO:0005524">
    <property type="term" value="F:ATP binding"/>
    <property type="evidence" value="ECO:0007669"/>
    <property type="project" value="UniProtKB-KW"/>
</dbReference>
<dbReference type="RefSeq" id="WP_068716884.1">
    <property type="nucleotide sequence ID" value="NZ_LWDV01000008.1"/>
</dbReference>
<dbReference type="Gene3D" id="3.30.450.90">
    <property type="match status" value="1"/>
</dbReference>
<dbReference type="SMART" id="SM00382">
    <property type="entry name" value="AAA"/>
    <property type="match status" value="1"/>
</dbReference>
<reference evidence="5 6" key="2">
    <citation type="submission" date="2016-08" db="EMBL/GenBank/DDBJ databases">
        <title>Orenia metallireducens sp. nov. strain Z6, a Novel Metal-reducing Firmicute from the Deep Subsurface.</title>
        <authorList>
            <person name="Maxim B.I."/>
            <person name="Kenneth K."/>
            <person name="Flynn T.M."/>
            <person name="Oloughlin E.J."/>
            <person name="Locke R.A."/>
            <person name="Weber J.R."/>
            <person name="Egan S.M."/>
            <person name="Mackie R.I."/>
            <person name="Cann I.K."/>
        </authorList>
    </citation>
    <scope>NUCLEOTIDE SEQUENCE [LARGE SCALE GENOMIC DNA]</scope>
    <source>
        <strain evidence="5 6">Z6</strain>
    </source>
</reference>
<reference evidence="6" key="1">
    <citation type="submission" date="2016-07" db="EMBL/GenBank/DDBJ databases">
        <authorList>
            <person name="Florea S."/>
            <person name="Webb J.S."/>
            <person name="Jaromczyk J."/>
            <person name="Schardl C.L."/>
        </authorList>
    </citation>
    <scope>NUCLEOTIDE SEQUENCE [LARGE SCALE GENOMIC DNA]</scope>
    <source>
        <strain evidence="6">Z6</strain>
    </source>
</reference>
<proteinExistence type="inferred from homology"/>
<dbReference type="FunFam" id="3.40.50.300:FF:000398">
    <property type="entry name" value="Type IV pilus assembly ATPase PilB"/>
    <property type="match status" value="1"/>
</dbReference>
<dbReference type="PANTHER" id="PTHR30258">
    <property type="entry name" value="TYPE II SECRETION SYSTEM PROTEIN GSPE-RELATED"/>
    <property type="match status" value="1"/>
</dbReference>
<evidence type="ECO:0000256" key="3">
    <source>
        <dbReference type="ARBA" id="ARBA00022840"/>
    </source>
</evidence>
<comment type="caution">
    <text evidence="5">The sequence shown here is derived from an EMBL/GenBank/DDBJ whole genome shotgun (WGS) entry which is preliminary data.</text>
</comment>
<evidence type="ECO:0000256" key="1">
    <source>
        <dbReference type="ARBA" id="ARBA00006611"/>
    </source>
</evidence>
<dbReference type="PROSITE" id="PS00662">
    <property type="entry name" value="T2SP_E"/>
    <property type="match status" value="1"/>
</dbReference>
<dbReference type="GO" id="GO:0005886">
    <property type="term" value="C:plasma membrane"/>
    <property type="evidence" value="ECO:0007669"/>
    <property type="project" value="TreeGrafter"/>
</dbReference>
<keyword evidence="6" id="KW-1185">Reference proteome</keyword>
<evidence type="ECO:0000259" key="4">
    <source>
        <dbReference type="PROSITE" id="PS00662"/>
    </source>
</evidence>
<dbReference type="InterPro" id="IPR003593">
    <property type="entry name" value="AAA+_ATPase"/>
</dbReference>
<protein>
    <submittedName>
        <fullName evidence="5">Type II secretion system protein GspE</fullName>
    </submittedName>
</protein>
<dbReference type="GO" id="GO:0016887">
    <property type="term" value="F:ATP hydrolysis activity"/>
    <property type="evidence" value="ECO:0007669"/>
    <property type="project" value="TreeGrafter"/>
</dbReference>
<evidence type="ECO:0000256" key="2">
    <source>
        <dbReference type="ARBA" id="ARBA00022741"/>
    </source>
</evidence>
<organism evidence="5 6">
    <name type="scientific">Orenia metallireducens</name>
    <dbReference type="NCBI Taxonomy" id="1413210"/>
    <lineage>
        <taxon>Bacteria</taxon>
        <taxon>Bacillati</taxon>
        <taxon>Bacillota</taxon>
        <taxon>Clostridia</taxon>
        <taxon>Halanaerobiales</taxon>
        <taxon>Halobacteroidaceae</taxon>
        <taxon>Orenia</taxon>
    </lineage>
</organism>
<dbReference type="OrthoDB" id="9808272at2"/>
<dbReference type="AlphaFoldDB" id="A0A1C0AAE2"/>
<comment type="similarity">
    <text evidence="1">Belongs to the GSP E family.</text>
</comment>
<dbReference type="CDD" id="cd01129">
    <property type="entry name" value="PulE-GspE-like"/>
    <property type="match status" value="1"/>
</dbReference>
<sequence>MISDLDINLLKLFPQQFLKEHRLVPVRREDDGILFISDQHPSLTALDSLEIYSNNLIKYEVKPTDLVDNLVEEYLGISADTVEGMLSNVDLIQLDDYSSVDFDTEVEDIEDLAQEAPIIRLVNIIINSGFKRGASDIHIEPFEDEIKVRYRVDGVLSEAESPPRKLLPAIITRIKIMSNLDIAEKRLAQDGRIRIRTSNREIDIRVSITPTLYGESAVLRLLDMSAILLDVENIGFGPKLLDDYLGLISQPNGIILVTGPTGSGKTTTLYATLNYLKSAETKIITIEDPIEYQLDGINQIQVKPEINFTFAQGLRSILRQDPDVIMVGEIRDVETAKIAIEAAQTGHLVFATLHTNDALGTVNRLLDMGIEDYLLASTLKGVIAQRLVRVLCPHCKKEYLPEEKLLKAVGKKLVDGERLYKAVGCEECSHTGYKGRTGFYELLIIDEKIEAMISQGKRVDEIKKVAREEGMETMLENGWNKVKAGISTIDELIRVTRS</sequence>
<dbReference type="InterPro" id="IPR001482">
    <property type="entry name" value="T2SS/T4SS_dom"/>
</dbReference>
<dbReference type="EMBL" id="LWDV01000008">
    <property type="protein sequence ID" value="OCL27223.1"/>
    <property type="molecule type" value="Genomic_DNA"/>
</dbReference>
<feature type="domain" description="Bacterial type II secretion system protein E" evidence="4">
    <location>
        <begin position="318"/>
        <end position="332"/>
    </location>
</feature>
<dbReference type="InterPro" id="IPR027417">
    <property type="entry name" value="P-loop_NTPase"/>
</dbReference>
<evidence type="ECO:0000313" key="5">
    <source>
        <dbReference type="EMBL" id="OCL27223.1"/>
    </source>
</evidence>
<dbReference type="SUPFAM" id="SSF52540">
    <property type="entry name" value="P-loop containing nucleoside triphosphate hydrolases"/>
    <property type="match status" value="1"/>
</dbReference>
<gene>
    <name evidence="5" type="ORF">U472_07065</name>
</gene>
<keyword evidence="3" id="KW-0067">ATP-binding</keyword>
<evidence type="ECO:0000313" key="6">
    <source>
        <dbReference type="Proteomes" id="UP000093514"/>
    </source>
</evidence>